<dbReference type="InterPro" id="IPR011006">
    <property type="entry name" value="CheY-like_superfamily"/>
</dbReference>
<dbReference type="GO" id="GO:0005886">
    <property type="term" value="C:plasma membrane"/>
    <property type="evidence" value="ECO:0007669"/>
    <property type="project" value="TreeGrafter"/>
</dbReference>
<keyword evidence="3" id="KW-0808">Transferase</keyword>
<dbReference type="SUPFAM" id="SSF55874">
    <property type="entry name" value="ATPase domain of HSP90 chaperone/DNA topoisomerase II/histidine kinase"/>
    <property type="match status" value="1"/>
</dbReference>
<dbReference type="InterPro" id="IPR036890">
    <property type="entry name" value="HATPase_C_sf"/>
</dbReference>
<keyword evidence="12" id="KW-1185">Reference proteome</keyword>
<feature type="transmembrane region" description="Helical" evidence="6">
    <location>
        <begin position="332"/>
        <end position="351"/>
    </location>
</feature>
<dbReference type="CDD" id="cd00130">
    <property type="entry name" value="PAS"/>
    <property type="match status" value="1"/>
</dbReference>
<dbReference type="AlphaFoldDB" id="A0A923MM07"/>
<comment type="catalytic activity">
    <reaction evidence="1">
        <text>ATP + protein L-histidine = ADP + protein N-phospho-L-histidine.</text>
        <dbReference type="EC" id="2.7.13.3"/>
    </reaction>
</comment>
<dbReference type="Pfam" id="PF02518">
    <property type="entry name" value="HATPase_c"/>
    <property type="match status" value="1"/>
</dbReference>
<dbReference type="PROSITE" id="PS50112">
    <property type="entry name" value="PAS"/>
    <property type="match status" value="1"/>
</dbReference>
<evidence type="ECO:0000256" key="6">
    <source>
        <dbReference type="SAM" id="Phobius"/>
    </source>
</evidence>
<dbReference type="Gene3D" id="2.10.70.100">
    <property type="match status" value="1"/>
</dbReference>
<proteinExistence type="predicted"/>
<dbReference type="InterPro" id="IPR000700">
    <property type="entry name" value="PAS-assoc_C"/>
</dbReference>
<evidence type="ECO:0000256" key="2">
    <source>
        <dbReference type="ARBA" id="ARBA00012438"/>
    </source>
</evidence>
<dbReference type="RefSeq" id="WP_187074819.1">
    <property type="nucleotide sequence ID" value="NZ_JACORT010000001.1"/>
</dbReference>
<dbReference type="GO" id="GO:0009927">
    <property type="term" value="F:histidine phosphotransfer kinase activity"/>
    <property type="evidence" value="ECO:0007669"/>
    <property type="project" value="TreeGrafter"/>
</dbReference>
<dbReference type="CDD" id="cd17546">
    <property type="entry name" value="REC_hyHK_CKI1_RcsC-like"/>
    <property type="match status" value="1"/>
</dbReference>
<accession>A0A923MM07</accession>
<dbReference type="EMBL" id="JACORT010000001">
    <property type="protein sequence ID" value="MBC5782102.1"/>
    <property type="molecule type" value="Genomic_DNA"/>
</dbReference>
<dbReference type="GO" id="GO:0000155">
    <property type="term" value="F:phosphorelay sensor kinase activity"/>
    <property type="evidence" value="ECO:0007669"/>
    <property type="project" value="InterPro"/>
</dbReference>
<dbReference type="Gene3D" id="3.30.565.10">
    <property type="entry name" value="Histidine kinase-like ATPase, C-terminal domain"/>
    <property type="match status" value="1"/>
</dbReference>
<dbReference type="SMART" id="SM00388">
    <property type="entry name" value="HisKA"/>
    <property type="match status" value="1"/>
</dbReference>
<dbReference type="InterPro" id="IPR001789">
    <property type="entry name" value="Sig_transdc_resp-reg_receiver"/>
</dbReference>
<feature type="transmembrane region" description="Helical" evidence="6">
    <location>
        <begin position="209"/>
        <end position="226"/>
    </location>
</feature>
<evidence type="ECO:0000259" key="10">
    <source>
        <dbReference type="PROSITE" id="PS50113"/>
    </source>
</evidence>
<dbReference type="SMART" id="SM00091">
    <property type="entry name" value="PAS"/>
    <property type="match status" value="1"/>
</dbReference>
<feature type="domain" description="PAS" evidence="9">
    <location>
        <begin position="397"/>
        <end position="469"/>
    </location>
</feature>
<reference evidence="11" key="1">
    <citation type="submission" date="2020-08" db="EMBL/GenBank/DDBJ databases">
        <title>Ramlibacter sp. USB13 16S ribosomal RNA gene genome sequencing and assembly.</title>
        <authorList>
            <person name="Kang M."/>
        </authorList>
    </citation>
    <scope>NUCLEOTIDE SEQUENCE</scope>
    <source>
        <strain evidence="11">USB13</strain>
    </source>
</reference>
<feature type="domain" description="Response regulatory" evidence="8">
    <location>
        <begin position="787"/>
        <end position="906"/>
    </location>
</feature>
<feature type="modified residue" description="4-aspartylphosphate" evidence="5">
    <location>
        <position position="836"/>
    </location>
</feature>
<evidence type="ECO:0000256" key="3">
    <source>
        <dbReference type="ARBA" id="ARBA00022679"/>
    </source>
</evidence>
<dbReference type="Gene3D" id="1.10.287.130">
    <property type="match status" value="1"/>
</dbReference>
<keyword evidence="4" id="KW-0418">Kinase</keyword>
<dbReference type="Gene3D" id="3.40.50.2300">
    <property type="match status" value="1"/>
</dbReference>
<dbReference type="SUPFAM" id="SSF52172">
    <property type="entry name" value="CheY-like"/>
    <property type="match status" value="1"/>
</dbReference>
<dbReference type="PROSITE" id="PS50113">
    <property type="entry name" value="PAC"/>
    <property type="match status" value="1"/>
</dbReference>
<dbReference type="PROSITE" id="PS50109">
    <property type="entry name" value="HIS_KIN"/>
    <property type="match status" value="1"/>
</dbReference>
<evidence type="ECO:0000313" key="11">
    <source>
        <dbReference type="EMBL" id="MBC5782102.1"/>
    </source>
</evidence>
<dbReference type="InterPro" id="IPR001610">
    <property type="entry name" value="PAC"/>
</dbReference>
<feature type="transmembrane region" description="Helical" evidence="6">
    <location>
        <begin position="251"/>
        <end position="269"/>
    </location>
</feature>
<keyword evidence="5" id="KW-0597">Phosphoprotein</keyword>
<dbReference type="Proteomes" id="UP000608513">
    <property type="component" value="Unassembled WGS sequence"/>
</dbReference>
<dbReference type="InterPro" id="IPR036641">
    <property type="entry name" value="HPT_dom_sf"/>
</dbReference>
<dbReference type="InterPro" id="IPR003594">
    <property type="entry name" value="HATPase_dom"/>
</dbReference>
<feature type="transmembrane region" description="Helical" evidence="6">
    <location>
        <begin position="276"/>
        <end position="297"/>
    </location>
</feature>
<organism evidence="11 12">
    <name type="scientific">Ramlibacter cellulosilyticus</name>
    <dbReference type="NCBI Taxonomy" id="2764187"/>
    <lineage>
        <taxon>Bacteria</taxon>
        <taxon>Pseudomonadati</taxon>
        <taxon>Pseudomonadota</taxon>
        <taxon>Betaproteobacteria</taxon>
        <taxon>Burkholderiales</taxon>
        <taxon>Comamonadaceae</taxon>
        <taxon>Ramlibacter</taxon>
    </lineage>
</organism>
<dbReference type="Pfam" id="PF07695">
    <property type="entry name" value="7TMR-DISM_7TM"/>
    <property type="match status" value="1"/>
</dbReference>
<dbReference type="Pfam" id="PF00512">
    <property type="entry name" value="HisKA"/>
    <property type="match status" value="1"/>
</dbReference>
<dbReference type="PANTHER" id="PTHR43047">
    <property type="entry name" value="TWO-COMPONENT HISTIDINE PROTEIN KINASE"/>
    <property type="match status" value="1"/>
</dbReference>
<dbReference type="Pfam" id="PF00072">
    <property type="entry name" value="Response_reg"/>
    <property type="match status" value="1"/>
</dbReference>
<feature type="transmembrane region" description="Helical" evidence="6">
    <location>
        <begin position="303"/>
        <end position="320"/>
    </location>
</feature>
<dbReference type="InterPro" id="IPR036097">
    <property type="entry name" value="HisK_dim/P_sf"/>
</dbReference>
<comment type="caution">
    <text evidence="11">The sequence shown here is derived from an EMBL/GenBank/DDBJ whole genome shotgun (WGS) entry which is preliminary data.</text>
</comment>
<evidence type="ECO:0000259" key="7">
    <source>
        <dbReference type="PROSITE" id="PS50109"/>
    </source>
</evidence>
<dbReference type="Gene3D" id="1.20.120.160">
    <property type="entry name" value="HPT domain"/>
    <property type="match status" value="1"/>
</dbReference>
<dbReference type="CDD" id="cd00082">
    <property type="entry name" value="HisKA"/>
    <property type="match status" value="1"/>
</dbReference>
<dbReference type="InterPro" id="IPR000014">
    <property type="entry name" value="PAS"/>
</dbReference>
<dbReference type="SMART" id="SM00448">
    <property type="entry name" value="REC"/>
    <property type="match status" value="1"/>
</dbReference>
<evidence type="ECO:0000259" key="9">
    <source>
        <dbReference type="PROSITE" id="PS50112"/>
    </source>
</evidence>
<dbReference type="SMART" id="SM00086">
    <property type="entry name" value="PAC"/>
    <property type="match status" value="1"/>
</dbReference>
<dbReference type="Pfam" id="PF08447">
    <property type="entry name" value="PAS_3"/>
    <property type="match status" value="1"/>
</dbReference>
<feature type="transmembrane region" description="Helical" evidence="6">
    <location>
        <begin position="180"/>
        <end position="202"/>
    </location>
</feature>
<evidence type="ECO:0000313" key="12">
    <source>
        <dbReference type="Proteomes" id="UP000608513"/>
    </source>
</evidence>
<dbReference type="SUPFAM" id="SSF47226">
    <property type="entry name" value="Histidine-containing phosphotransfer domain, HPT domain"/>
    <property type="match status" value="1"/>
</dbReference>
<keyword evidence="6" id="KW-0472">Membrane</keyword>
<dbReference type="SUPFAM" id="SSF55785">
    <property type="entry name" value="PYP-like sensor domain (PAS domain)"/>
    <property type="match status" value="1"/>
</dbReference>
<feature type="domain" description="Histidine kinase" evidence="7">
    <location>
        <begin position="549"/>
        <end position="759"/>
    </location>
</feature>
<evidence type="ECO:0000259" key="8">
    <source>
        <dbReference type="PROSITE" id="PS50110"/>
    </source>
</evidence>
<dbReference type="Gene3D" id="3.30.450.20">
    <property type="entry name" value="PAS domain"/>
    <property type="match status" value="1"/>
</dbReference>
<keyword evidence="6" id="KW-1133">Transmembrane helix</keyword>
<gene>
    <name evidence="11" type="ORF">H8N03_04040</name>
</gene>
<sequence length="1029" mass="113049">MLPSAWAAAAAPVARDGVIDLMAPGATERSHALRGDWAFDWGHFVDPADDASLPGIAPVPGIWNELRVDGKPPGPDGFASYSLVVRCPEGQQLALSVPPQRTAMRTYINGRLVAAQGMPGTSEDEAQPAIGRRAQLTDSYPCPLRVTMHLSNWSHRAGGVIRAPVAGPIEQLAVESQQRFALDTLLVGAYLVLSISPLFFFLVRPKEKAPLLFGLFALAQTVYADMTGERLLLQLWKGAETPWEVFLRTEYTSWFLAMGLFLLLVDRLFPRTLRPLAVRVLLVAWAVGILVIDFTPARVYSRYVLYGQVLGFAIGLYVLWQLARAARQGRPDAGVILTGMGCLAAVLAVNLSQVPSDLAQRGITAFGLLAFVLSPGVVLLRRLGRALNVEELRSAEEREKVDLLVRATHAGILDWDYTRNLTRYSARLLEIMGYPPDTDTREWPLFFERVHPDDRSLVQDVFMNQLRDRSVRGGEMKHEPHEYRLLRADGGAVWVHAEAISLRGADGRTLRYICSFHDITDQRAVAEGLKRQNAALAENARLREDVERMSRHDLKTPLNSIIGVARLLREDANVPEDQRELLAIAERAGFRMLEMVNLSLDLSRMELGTYPFRPQAVNVADVIARVKLDLLPLAQAAQVQVRVEEAPPQPVYARAEELLCYSILANVLKNAIEATPRGGTVTVRLEAGDPLRVRVHNPSRVPEAIVSRFFDKYVTAGKSGGTGLGTYSARLMARVQNGELEMQTGYSGTVLTLCLQALEAEALAAAPSAQPVAAAPQVTAADFPPRRVLVVDDDEYNRLLLLRYLPSPPFTVETAANGVGAIDAVARQWPDIVLIDMEMPVMDGLEAVAWIRRLEHGEARRPTAIVMMSSNDDAASIRRGLEAGSNRYLAKPFTREALLTLLHELGRTDVPVSEPAPLETAAPRASNAEAPVLPDAAVHVDRELLGEVGAFLDSRRRLVDHMADALAAGDRTQLRTVAHRAAGGLALFGFQWAAWQSRAISAHAADGSEDALRGDIERLRRHLDEVEVQ</sequence>
<dbReference type="EC" id="2.7.13.3" evidence="2"/>
<dbReference type="InterPro" id="IPR035965">
    <property type="entry name" value="PAS-like_dom_sf"/>
</dbReference>
<evidence type="ECO:0000256" key="5">
    <source>
        <dbReference type="PROSITE-ProRule" id="PRU00169"/>
    </source>
</evidence>
<dbReference type="SMART" id="SM00387">
    <property type="entry name" value="HATPase_c"/>
    <property type="match status" value="1"/>
</dbReference>
<evidence type="ECO:0000256" key="4">
    <source>
        <dbReference type="ARBA" id="ARBA00022777"/>
    </source>
</evidence>
<dbReference type="InterPro" id="IPR005467">
    <property type="entry name" value="His_kinase_dom"/>
</dbReference>
<keyword evidence="6" id="KW-0812">Transmembrane</keyword>
<protein>
    <recommendedName>
        <fullName evidence="2">histidine kinase</fullName>
        <ecNumber evidence="2">2.7.13.3</ecNumber>
    </recommendedName>
</protein>
<name>A0A923MM07_9BURK</name>
<feature type="domain" description="PAC" evidence="10">
    <location>
        <begin position="479"/>
        <end position="531"/>
    </location>
</feature>
<dbReference type="SUPFAM" id="SSF47384">
    <property type="entry name" value="Homodimeric domain of signal transducing histidine kinase"/>
    <property type="match status" value="1"/>
</dbReference>
<dbReference type="PROSITE" id="PS50110">
    <property type="entry name" value="RESPONSE_REGULATORY"/>
    <property type="match status" value="1"/>
</dbReference>
<dbReference type="InterPro" id="IPR011623">
    <property type="entry name" value="7TMR_DISM_rcpt_extracell_dom1"/>
</dbReference>
<dbReference type="PANTHER" id="PTHR43047:SF62">
    <property type="entry name" value="SENSOR HISTIDINE KINASE DPIB"/>
    <property type="match status" value="1"/>
</dbReference>
<evidence type="ECO:0000256" key="1">
    <source>
        <dbReference type="ARBA" id="ARBA00000085"/>
    </source>
</evidence>
<dbReference type="InterPro" id="IPR003661">
    <property type="entry name" value="HisK_dim/P_dom"/>
</dbReference>
<dbReference type="InterPro" id="IPR013655">
    <property type="entry name" value="PAS_fold_3"/>
</dbReference>